<name>A0A327YAM1_9BACL</name>
<evidence type="ECO:0000313" key="9">
    <source>
        <dbReference type="EMBL" id="RAK15559.1"/>
    </source>
</evidence>
<evidence type="ECO:0000259" key="8">
    <source>
        <dbReference type="Pfam" id="PF21982"/>
    </source>
</evidence>
<dbReference type="InterPro" id="IPR003783">
    <property type="entry name" value="Regulatory_RecX"/>
</dbReference>
<comment type="subcellular location">
    <subcellularLocation>
        <location evidence="1 5">Cytoplasm</location>
    </subcellularLocation>
</comment>
<feature type="domain" description="RecX first three-helical" evidence="8">
    <location>
        <begin position="66"/>
        <end position="105"/>
    </location>
</feature>
<feature type="domain" description="RecX third three-helical" evidence="7">
    <location>
        <begin position="159"/>
        <end position="206"/>
    </location>
</feature>
<dbReference type="GO" id="GO:0006282">
    <property type="term" value="P:regulation of DNA repair"/>
    <property type="evidence" value="ECO:0007669"/>
    <property type="project" value="UniProtKB-UniRule"/>
</dbReference>
<comment type="caution">
    <text evidence="9">The sequence shown here is derived from an EMBL/GenBank/DDBJ whole genome shotgun (WGS) entry which is preliminary data.</text>
</comment>
<evidence type="ECO:0000256" key="1">
    <source>
        <dbReference type="ARBA" id="ARBA00004496"/>
    </source>
</evidence>
<organism evidence="9 10">
    <name type="scientific">Paranoxybacillus vitaminiphilus</name>
    <dbReference type="NCBI Taxonomy" id="581036"/>
    <lineage>
        <taxon>Bacteria</taxon>
        <taxon>Bacillati</taxon>
        <taxon>Bacillota</taxon>
        <taxon>Bacilli</taxon>
        <taxon>Bacillales</taxon>
        <taxon>Anoxybacillaceae</taxon>
        <taxon>Paranoxybacillus</taxon>
    </lineage>
</organism>
<dbReference type="HAMAP" id="MF_01114">
    <property type="entry name" value="RecX"/>
    <property type="match status" value="1"/>
</dbReference>
<dbReference type="Pfam" id="PF21981">
    <property type="entry name" value="RecX_HTH3"/>
    <property type="match status" value="2"/>
</dbReference>
<dbReference type="PANTHER" id="PTHR33602:SF1">
    <property type="entry name" value="REGULATORY PROTEIN RECX FAMILY PROTEIN"/>
    <property type="match status" value="1"/>
</dbReference>
<feature type="domain" description="RecX third three-helical" evidence="7">
    <location>
        <begin position="216"/>
        <end position="263"/>
    </location>
</feature>
<reference evidence="9 10" key="1">
    <citation type="submission" date="2018-06" db="EMBL/GenBank/DDBJ databases">
        <title>Genomic Encyclopedia of Type Strains, Phase III (KMG-III): the genomes of soil and plant-associated and newly described type strains.</title>
        <authorList>
            <person name="Whitman W."/>
        </authorList>
    </citation>
    <scope>NUCLEOTIDE SEQUENCE [LARGE SCALE GENOMIC DNA]</scope>
    <source>
        <strain evidence="9 10">CGMCC 1.8979</strain>
    </source>
</reference>
<evidence type="ECO:0000259" key="7">
    <source>
        <dbReference type="Pfam" id="PF21981"/>
    </source>
</evidence>
<evidence type="ECO:0000256" key="2">
    <source>
        <dbReference type="ARBA" id="ARBA00009695"/>
    </source>
</evidence>
<evidence type="ECO:0000313" key="10">
    <source>
        <dbReference type="Proteomes" id="UP000248555"/>
    </source>
</evidence>
<dbReference type="EMBL" id="QLMH01000020">
    <property type="protein sequence ID" value="RAK15559.1"/>
    <property type="molecule type" value="Genomic_DNA"/>
</dbReference>
<dbReference type="Proteomes" id="UP000248555">
    <property type="component" value="Unassembled WGS sequence"/>
</dbReference>
<evidence type="ECO:0000256" key="5">
    <source>
        <dbReference type="HAMAP-Rule" id="MF_01114"/>
    </source>
</evidence>
<protein>
    <recommendedName>
        <fullName evidence="3 5">Regulatory protein RecX</fullName>
    </recommendedName>
</protein>
<dbReference type="RefSeq" id="WP_111646326.1">
    <property type="nucleotide sequence ID" value="NZ_QLMH01000020.1"/>
</dbReference>
<evidence type="ECO:0000256" key="4">
    <source>
        <dbReference type="ARBA" id="ARBA00022490"/>
    </source>
</evidence>
<dbReference type="InterPro" id="IPR053926">
    <property type="entry name" value="RecX_HTH_1st"/>
</dbReference>
<dbReference type="AlphaFoldDB" id="A0A327YAM1"/>
<keyword evidence="4 5" id="KW-0963">Cytoplasm</keyword>
<dbReference type="Pfam" id="PF02631">
    <property type="entry name" value="RecX_HTH2"/>
    <property type="match status" value="1"/>
</dbReference>
<comment type="similarity">
    <text evidence="2 5">Belongs to the RecX family.</text>
</comment>
<accession>A0A327YAM1</accession>
<gene>
    <name evidence="5" type="primary">recX</name>
    <name evidence="9" type="ORF">B0I26_12031</name>
</gene>
<proteinExistence type="inferred from homology"/>
<dbReference type="InterPro" id="IPR053924">
    <property type="entry name" value="RecX_HTH_2nd"/>
</dbReference>
<evidence type="ECO:0000259" key="6">
    <source>
        <dbReference type="Pfam" id="PF02631"/>
    </source>
</evidence>
<sequence>MALITKITTQKDNHERFNVYIDRGKGEEFAFSVDQDVLIKFQLKKGKVIDELDIQQILYEDDVKKAYNTALRFLAHRMRSEKEVADYLRKRGILEPVIREVFHKLREYNYVNDKEFADAYVRTQKNTTAKGPEVIRQELYDKGISEPLINEALEQFTLEEQLATAGKLYEKAKRQNKKFSSQQWKQHIEQLLRRKGFSWEIIQQVMSEKGNETDEQEEWEALEYHGRKAHRRYEKYEGFMYEQKMKQALYRKGFSMEMIEQFLQRLKEDQD</sequence>
<dbReference type="NCBIfam" id="NF010733">
    <property type="entry name" value="PRK14135.1"/>
    <property type="match status" value="1"/>
</dbReference>
<feature type="domain" description="RecX second three-helical" evidence="6">
    <location>
        <begin position="112"/>
        <end position="153"/>
    </location>
</feature>
<dbReference type="Gene3D" id="1.10.10.10">
    <property type="entry name" value="Winged helix-like DNA-binding domain superfamily/Winged helix DNA-binding domain"/>
    <property type="match status" value="4"/>
</dbReference>
<dbReference type="InterPro" id="IPR053925">
    <property type="entry name" value="RecX_HTH_3rd"/>
</dbReference>
<keyword evidence="10" id="KW-1185">Reference proteome</keyword>
<dbReference type="Pfam" id="PF21982">
    <property type="entry name" value="RecX_HTH1"/>
    <property type="match status" value="1"/>
</dbReference>
<dbReference type="InterPro" id="IPR036388">
    <property type="entry name" value="WH-like_DNA-bd_sf"/>
</dbReference>
<evidence type="ECO:0000256" key="3">
    <source>
        <dbReference type="ARBA" id="ARBA00018111"/>
    </source>
</evidence>
<comment type="function">
    <text evidence="5">Modulates RecA activity.</text>
</comment>
<dbReference type="GO" id="GO:0005737">
    <property type="term" value="C:cytoplasm"/>
    <property type="evidence" value="ECO:0007669"/>
    <property type="project" value="UniProtKB-SubCell"/>
</dbReference>
<dbReference type="PANTHER" id="PTHR33602">
    <property type="entry name" value="REGULATORY PROTEIN RECX FAMILY PROTEIN"/>
    <property type="match status" value="1"/>
</dbReference>
<dbReference type="OrthoDB" id="5421057at2"/>